<keyword evidence="3" id="KW-0326">Glycosidase</keyword>
<keyword evidence="2" id="KW-0378">Hydrolase</keyword>
<dbReference type="Pfam" id="PF01301">
    <property type="entry name" value="Glyco_hydro_35"/>
    <property type="match status" value="1"/>
</dbReference>
<comment type="caution">
    <text evidence="7">The sequence shown here is derived from an EMBL/GenBank/DDBJ whole genome shotgun (WGS) entry which is preliminary data.</text>
</comment>
<evidence type="ECO:0000259" key="5">
    <source>
        <dbReference type="Pfam" id="PF21317"/>
    </source>
</evidence>
<dbReference type="PRINTS" id="PR00742">
    <property type="entry name" value="GLHYDRLASE35"/>
</dbReference>
<dbReference type="InterPro" id="IPR048913">
    <property type="entry name" value="BetaGal_gal-bd"/>
</dbReference>
<protein>
    <submittedName>
        <fullName evidence="7">Beta-galactosidase (Lactase)</fullName>
    </submittedName>
</protein>
<evidence type="ECO:0000256" key="2">
    <source>
        <dbReference type="ARBA" id="ARBA00022801"/>
    </source>
</evidence>
<dbReference type="InterPro" id="IPR031330">
    <property type="entry name" value="Gly_Hdrlase_35_cat"/>
</dbReference>
<dbReference type="PANTHER" id="PTHR23421">
    <property type="entry name" value="BETA-GALACTOSIDASE RELATED"/>
    <property type="match status" value="1"/>
</dbReference>
<feature type="domain" description="Beta-galactosidase 1-like first all-beta" evidence="5">
    <location>
        <begin position="98"/>
        <end position="211"/>
    </location>
</feature>
<dbReference type="InterPro" id="IPR017853">
    <property type="entry name" value="GH"/>
</dbReference>
<accession>K1TCR5</accession>
<dbReference type="GO" id="GO:0004553">
    <property type="term" value="F:hydrolase activity, hydrolyzing O-glycosyl compounds"/>
    <property type="evidence" value="ECO:0007669"/>
    <property type="project" value="InterPro"/>
</dbReference>
<reference evidence="7" key="1">
    <citation type="journal article" date="2013" name="Environ. Microbiol.">
        <title>Microbiota from the distal guts of lean and obese adolescents exhibit partial functional redundancy besides clear differences in community structure.</title>
        <authorList>
            <person name="Ferrer M."/>
            <person name="Ruiz A."/>
            <person name="Lanza F."/>
            <person name="Haange S.B."/>
            <person name="Oberbach A."/>
            <person name="Till H."/>
            <person name="Bargiela R."/>
            <person name="Campoy C."/>
            <person name="Segura M.T."/>
            <person name="Richter M."/>
            <person name="von Bergen M."/>
            <person name="Seifert J."/>
            <person name="Suarez A."/>
        </authorList>
    </citation>
    <scope>NUCLEOTIDE SEQUENCE</scope>
</reference>
<feature type="domain" description="Glycoside hydrolase 35 catalytic" evidence="4">
    <location>
        <begin position="1"/>
        <end position="54"/>
    </location>
</feature>
<gene>
    <name evidence="7" type="ORF">LEA_09270</name>
</gene>
<dbReference type="AlphaFoldDB" id="K1TCR5"/>
<evidence type="ECO:0000256" key="3">
    <source>
        <dbReference type="ARBA" id="ARBA00023295"/>
    </source>
</evidence>
<evidence type="ECO:0000313" key="7">
    <source>
        <dbReference type="EMBL" id="EKC67493.1"/>
    </source>
</evidence>
<dbReference type="Pfam" id="PF21467">
    <property type="entry name" value="BetaGal_gal-bd"/>
    <property type="match status" value="1"/>
</dbReference>
<sequence>YMVHGGTSFGLWSGANFNAGGHYDPQTSSYDYDAPISEAGWATPKYEAIRTFLQQRLPEETFPAVPERPQTMAVAEFTLEETAPVLENLSRPVLDDTPRNMEHYGQGFGYVVYSTTLPRAASGSIVFEGVHDFAVVLLDGKVIRTLDRRKNETVCELPAGRMHGEAELSVIVEAMGRVNSDVYLGDRKGLVGPVVLQNGTKRTPLEKWRIHTAPLQNDQAPAGLEFSPMTVLPDQPAYYRGWFEADEAKDTFLDMRNWGKGVVWVNGHCLGRFWNIGPTQTMYLPAPWIVPGRNEVVVLDLLTPSKPALQGLENPILDDCRE</sequence>
<dbReference type="Pfam" id="PF21317">
    <property type="entry name" value="BetaGal_ABD_1"/>
    <property type="match status" value="1"/>
</dbReference>
<evidence type="ECO:0000259" key="6">
    <source>
        <dbReference type="Pfam" id="PF21467"/>
    </source>
</evidence>
<dbReference type="GO" id="GO:0005975">
    <property type="term" value="P:carbohydrate metabolic process"/>
    <property type="evidence" value="ECO:0007669"/>
    <property type="project" value="InterPro"/>
</dbReference>
<evidence type="ECO:0000256" key="1">
    <source>
        <dbReference type="ARBA" id="ARBA00009809"/>
    </source>
</evidence>
<feature type="domain" description="Beta-galactosidase galactose-binding" evidence="6">
    <location>
        <begin position="236"/>
        <end position="294"/>
    </location>
</feature>
<dbReference type="InterPro" id="IPR008979">
    <property type="entry name" value="Galactose-bd-like_sf"/>
</dbReference>
<proteinExistence type="inferred from homology"/>
<dbReference type="EMBL" id="AJWY01006206">
    <property type="protein sequence ID" value="EKC67493.1"/>
    <property type="molecule type" value="Genomic_DNA"/>
</dbReference>
<dbReference type="InterPro" id="IPR001944">
    <property type="entry name" value="Glycoside_Hdrlase_35"/>
</dbReference>
<dbReference type="InterPro" id="IPR048912">
    <property type="entry name" value="BetaGal1-like_ABD1"/>
</dbReference>
<evidence type="ECO:0000259" key="4">
    <source>
        <dbReference type="Pfam" id="PF01301"/>
    </source>
</evidence>
<comment type="similarity">
    <text evidence="1">Belongs to the glycosyl hydrolase 35 family.</text>
</comment>
<dbReference type="Gene3D" id="2.60.120.260">
    <property type="entry name" value="Galactose-binding domain-like"/>
    <property type="match status" value="2"/>
</dbReference>
<dbReference type="SUPFAM" id="SSF49785">
    <property type="entry name" value="Galactose-binding domain-like"/>
    <property type="match status" value="1"/>
</dbReference>
<feature type="non-terminal residue" evidence="7">
    <location>
        <position position="1"/>
    </location>
</feature>
<name>K1TCR5_9ZZZZ</name>
<organism evidence="7">
    <name type="scientific">human gut metagenome</name>
    <dbReference type="NCBI Taxonomy" id="408170"/>
    <lineage>
        <taxon>unclassified sequences</taxon>
        <taxon>metagenomes</taxon>
        <taxon>organismal metagenomes</taxon>
    </lineage>
</organism>
<dbReference type="SUPFAM" id="SSF51445">
    <property type="entry name" value="(Trans)glycosidases"/>
    <property type="match status" value="1"/>
</dbReference>